<dbReference type="EMBL" id="WNDQ01000001">
    <property type="protein sequence ID" value="KAF1024131.1"/>
    <property type="molecule type" value="Genomic_DNA"/>
</dbReference>
<accession>A0A7V8FSJ4</accession>
<reference evidence="2" key="1">
    <citation type="journal article" date="2020" name="MBio">
        <title>Horizontal gene transfer to a defensive symbiont with a reduced genome amongst a multipartite beetle microbiome.</title>
        <authorList>
            <person name="Waterworth S.C."/>
            <person name="Florez L.V."/>
            <person name="Rees E.R."/>
            <person name="Hertweck C."/>
            <person name="Kaltenpoth M."/>
            <person name="Kwan J.C."/>
        </authorList>
    </citation>
    <scope>NUCLEOTIDE SEQUENCE [LARGE SCALE GENOMIC DNA]</scope>
</reference>
<dbReference type="Proteomes" id="UP000461670">
    <property type="component" value="Unassembled WGS sequence"/>
</dbReference>
<sequence length="595" mass="67162">MEQLITRLRTLSQQVTDDDDLIRRLLEEGLPEIACVVARNRLEHETPSDPQHWQAYHALLLQCGNTAAAERLREAVSPEQFTERTGLGFWSESIRAAQNHADRLAHTLDRLLAIDPFRLAVRVSTVRRRHPQHYEALAGVLQARAARLPAPAGHAAIALKLALQEIDPHDESHDEALLDLFQRAAIGDVTALLRSAFSRNVLLFQRWVQRLNQTPERLVSISPRGIYRLLAVAYIHLDDDAYRSLAEHIVHLHDAQPPGQLDTPLTATVAIAQRFLARRQTPAPAGPFPIGTRGDRPLRIAIAVSGQLRAYREVFPSWRHLGLDGHQVDYYVHTWKSIGWRFPNAITGNAVDRVFGHAPFVQAYIKAGLLYGIEAMRKAYPTFLGSLERSAADVTVADVQAVYGSDARVYIEAEDPTRFPDDPKNQHKMFYKIDQAQRMVEESGVSYDLVIRLRGDRSFRPPRTPPDYQAMWHQSQADQVLFGEPARIANELYVDDQFAIGTPEVMRAYASTAQLQQQAVQERWHGFTPQLAPHLTLAYALFFQGIRVREALGVRPGPIRGQHLMSRQEIHEALLHDMPGGPRSEMDRLFLEAVA</sequence>
<evidence type="ECO:0000313" key="1">
    <source>
        <dbReference type="EMBL" id="KAF1024131.1"/>
    </source>
</evidence>
<organism evidence="1 2">
    <name type="scientific">Paracidovorax wautersii</name>
    <dbReference type="NCBI Taxonomy" id="1177982"/>
    <lineage>
        <taxon>Bacteria</taxon>
        <taxon>Pseudomonadati</taxon>
        <taxon>Pseudomonadota</taxon>
        <taxon>Betaproteobacteria</taxon>
        <taxon>Burkholderiales</taxon>
        <taxon>Comamonadaceae</taxon>
        <taxon>Paracidovorax</taxon>
    </lineage>
</organism>
<comment type="caution">
    <text evidence="1">The sequence shown here is derived from an EMBL/GenBank/DDBJ whole genome shotgun (WGS) entry which is preliminary data.</text>
</comment>
<protein>
    <submittedName>
        <fullName evidence="1">Uncharacterized protein</fullName>
    </submittedName>
</protein>
<proteinExistence type="predicted"/>
<name>A0A7V8FSJ4_9BURK</name>
<gene>
    <name evidence="1" type="ORF">GAK30_00151</name>
</gene>
<evidence type="ECO:0000313" key="2">
    <source>
        <dbReference type="Proteomes" id="UP000461670"/>
    </source>
</evidence>
<dbReference type="AlphaFoldDB" id="A0A7V8FSJ4"/>